<keyword evidence="1 2" id="KW-0238">DNA-binding</keyword>
<dbReference type="SUPFAM" id="SSF46689">
    <property type="entry name" value="Homeodomain-like"/>
    <property type="match status" value="1"/>
</dbReference>
<dbReference type="PANTHER" id="PTHR30055:SF231">
    <property type="entry name" value="TRANSCRIPTIONAL REGULATORY PROTEIN (PROBABLY DEOR-FAMILY)-RELATED"/>
    <property type="match status" value="1"/>
</dbReference>
<keyword evidence="5" id="KW-1185">Reference proteome</keyword>
<evidence type="ECO:0000259" key="3">
    <source>
        <dbReference type="PROSITE" id="PS50977"/>
    </source>
</evidence>
<comment type="caution">
    <text evidence="4">The sequence shown here is derived from an EMBL/GenBank/DDBJ whole genome shotgun (WGS) entry which is preliminary data.</text>
</comment>
<dbReference type="Proteomes" id="UP001589536">
    <property type="component" value="Unassembled WGS sequence"/>
</dbReference>
<reference evidence="4 5" key="1">
    <citation type="submission" date="2024-09" db="EMBL/GenBank/DDBJ databases">
        <authorList>
            <person name="Sun Q."/>
            <person name="Mori K."/>
        </authorList>
    </citation>
    <scope>NUCLEOTIDE SEQUENCE [LARGE SCALE GENOMIC DNA]</scope>
    <source>
        <strain evidence="4 5">JCM 13519</strain>
    </source>
</reference>
<dbReference type="PANTHER" id="PTHR30055">
    <property type="entry name" value="HTH-TYPE TRANSCRIPTIONAL REGULATOR RUTR"/>
    <property type="match status" value="1"/>
</dbReference>
<dbReference type="EMBL" id="JBHMBH010000012">
    <property type="protein sequence ID" value="MFB9713592.1"/>
    <property type="molecule type" value="Genomic_DNA"/>
</dbReference>
<feature type="DNA-binding region" description="H-T-H motif" evidence="2">
    <location>
        <begin position="38"/>
        <end position="57"/>
    </location>
</feature>
<feature type="domain" description="HTH tetR-type" evidence="3">
    <location>
        <begin position="15"/>
        <end position="75"/>
    </location>
</feature>
<dbReference type="PRINTS" id="PR00455">
    <property type="entry name" value="HTHTETR"/>
</dbReference>
<dbReference type="InterPro" id="IPR009057">
    <property type="entry name" value="Homeodomain-like_sf"/>
</dbReference>
<gene>
    <name evidence="4" type="ORF">ACFFPI_05425</name>
</gene>
<dbReference type="Pfam" id="PF00440">
    <property type="entry name" value="TetR_N"/>
    <property type="match status" value="1"/>
</dbReference>
<sequence>MSNTQINGRRRPNDPARKQRIIEAAARVVAEHGVDALTFRAVADTAKVPLGSTTYYFTDKDDLLVSTVRAIRERNEKSFRDLLEPLVAQRGLAGGVAALVEEVTVRQHPQLVLEYGLYLSTLHRPALRPEIAQWRMDAVIRPYTDEETARLLGFTLEGILLQSVMEDEMFFASDVEKMLMRVVGKN</sequence>
<evidence type="ECO:0000256" key="1">
    <source>
        <dbReference type="ARBA" id="ARBA00023125"/>
    </source>
</evidence>
<dbReference type="InterPro" id="IPR041583">
    <property type="entry name" value="TetR_C_31"/>
</dbReference>
<dbReference type="InterPro" id="IPR050109">
    <property type="entry name" value="HTH-type_TetR-like_transc_reg"/>
</dbReference>
<organism evidence="4 5">
    <name type="scientific">Arthrobacter methylotrophus</name>
    <dbReference type="NCBI Taxonomy" id="121291"/>
    <lineage>
        <taxon>Bacteria</taxon>
        <taxon>Bacillati</taxon>
        <taxon>Actinomycetota</taxon>
        <taxon>Actinomycetes</taxon>
        <taxon>Micrococcales</taxon>
        <taxon>Micrococcaceae</taxon>
        <taxon>Arthrobacter</taxon>
    </lineage>
</organism>
<accession>A0ABV5UQW5</accession>
<dbReference type="RefSeq" id="WP_345052678.1">
    <property type="nucleotide sequence ID" value="NZ_BAABED010000001.1"/>
</dbReference>
<evidence type="ECO:0000256" key="2">
    <source>
        <dbReference type="PROSITE-ProRule" id="PRU00335"/>
    </source>
</evidence>
<protein>
    <submittedName>
        <fullName evidence="4">TetR/AcrR family transcriptional regulator</fullName>
    </submittedName>
</protein>
<proteinExistence type="predicted"/>
<evidence type="ECO:0000313" key="4">
    <source>
        <dbReference type="EMBL" id="MFB9713592.1"/>
    </source>
</evidence>
<dbReference type="InterPro" id="IPR001647">
    <property type="entry name" value="HTH_TetR"/>
</dbReference>
<dbReference type="Pfam" id="PF17940">
    <property type="entry name" value="TetR_C_31"/>
    <property type="match status" value="1"/>
</dbReference>
<evidence type="ECO:0000313" key="5">
    <source>
        <dbReference type="Proteomes" id="UP001589536"/>
    </source>
</evidence>
<name>A0ABV5UQW5_9MICC</name>
<dbReference type="Gene3D" id="1.10.357.10">
    <property type="entry name" value="Tetracycline Repressor, domain 2"/>
    <property type="match status" value="1"/>
</dbReference>
<dbReference type="PROSITE" id="PS50977">
    <property type="entry name" value="HTH_TETR_2"/>
    <property type="match status" value="1"/>
</dbReference>